<reference evidence="3" key="1">
    <citation type="submission" date="2018-09" db="EMBL/GenBank/DDBJ databases">
        <title>Chryseolinea sp. KIS68-18 isolated from soil.</title>
        <authorList>
            <person name="Weon H.-Y."/>
            <person name="Kwon S.-W."/>
            <person name="Lee S.A."/>
        </authorList>
    </citation>
    <scope>NUCLEOTIDE SEQUENCE [LARGE SCALE GENOMIC DNA]</scope>
    <source>
        <strain evidence="3">KIS68-18</strain>
    </source>
</reference>
<dbReference type="NCBIfam" id="TIGR00778">
    <property type="entry name" value="ahpD_dom"/>
    <property type="match status" value="1"/>
</dbReference>
<proteinExistence type="predicted"/>
<dbReference type="InterPro" id="IPR003779">
    <property type="entry name" value="CMD-like"/>
</dbReference>
<dbReference type="InterPro" id="IPR029032">
    <property type="entry name" value="AhpD-like"/>
</dbReference>
<dbReference type="Gene3D" id="1.20.1290.10">
    <property type="entry name" value="AhpD-like"/>
    <property type="match status" value="1"/>
</dbReference>
<dbReference type="AlphaFoldDB" id="A0A385SKT6"/>
<organism evidence="2 3">
    <name type="scientific">Chryseolinea soli</name>
    <dbReference type="NCBI Taxonomy" id="2321403"/>
    <lineage>
        <taxon>Bacteria</taxon>
        <taxon>Pseudomonadati</taxon>
        <taxon>Bacteroidota</taxon>
        <taxon>Cytophagia</taxon>
        <taxon>Cytophagales</taxon>
        <taxon>Fulvivirgaceae</taxon>
        <taxon>Chryseolinea</taxon>
    </lineage>
</organism>
<gene>
    <name evidence="2" type="ORF">D4L85_05255</name>
</gene>
<keyword evidence="3" id="KW-1185">Reference proteome</keyword>
<dbReference type="Pfam" id="PF02627">
    <property type="entry name" value="CMD"/>
    <property type="match status" value="1"/>
</dbReference>
<feature type="domain" description="Carboxymuconolactone decarboxylase-like" evidence="1">
    <location>
        <begin position="14"/>
        <end position="94"/>
    </location>
</feature>
<dbReference type="Proteomes" id="UP000266183">
    <property type="component" value="Chromosome"/>
</dbReference>
<evidence type="ECO:0000313" key="2">
    <source>
        <dbReference type="EMBL" id="AYB30020.1"/>
    </source>
</evidence>
<evidence type="ECO:0000259" key="1">
    <source>
        <dbReference type="Pfam" id="PF02627"/>
    </source>
</evidence>
<dbReference type="InterPro" id="IPR004675">
    <property type="entry name" value="AhpD_core"/>
</dbReference>
<accession>A0A385SKT6</accession>
<protein>
    <submittedName>
        <fullName evidence="2">Carboxymuconolactone decarboxylase family protein</fullName>
    </submittedName>
</protein>
<name>A0A385SKT6_9BACT</name>
<dbReference type="PANTHER" id="PTHR34846">
    <property type="entry name" value="4-CARBOXYMUCONOLACTONE DECARBOXYLASE FAMILY PROTEIN (AFU_ORTHOLOGUE AFUA_6G11590)"/>
    <property type="match status" value="1"/>
</dbReference>
<dbReference type="SUPFAM" id="SSF69118">
    <property type="entry name" value="AhpD-like"/>
    <property type="match status" value="1"/>
</dbReference>
<dbReference type="GO" id="GO:0051920">
    <property type="term" value="F:peroxiredoxin activity"/>
    <property type="evidence" value="ECO:0007669"/>
    <property type="project" value="InterPro"/>
</dbReference>
<dbReference type="PANTHER" id="PTHR34846:SF10">
    <property type="entry name" value="CYTOPLASMIC PROTEIN"/>
    <property type="match status" value="1"/>
</dbReference>
<dbReference type="OrthoDB" id="9801997at2"/>
<sequence>MEQRINALEKGQSAFKAMYGLGVYLAKSSIEKNLLDLMYFRVSQINGCAFCLDMHSKDLRAAGETEQRLHMIAAWRETPFYTDRERAALAWAEALTRVTEGHVSDAVYEHVRSEFSEDEIIDLTVAVNTINDYNRINIAFRTTAGGYQVGAFAVH</sequence>
<dbReference type="EMBL" id="CP032382">
    <property type="protein sequence ID" value="AYB30020.1"/>
    <property type="molecule type" value="Genomic_DNA"/>
</dbReference>
<evidence type="ECO:0000313" key="3">
    <source>
        <dbReference type="Proteomes" id="UP000266183"/>
    </source>
</evidence>
<dbReference type="KEGG" id="chk:D4L85_05255"/>
<dbReference type="RefSeq" id="WP_119753327.1">
    <property type="nucleotide sequence ID" value="NZ_CP032382.1"/>
</dbReference>